<name>A0A6J5PHB7_9CAUD</name>
<gene>
    <name evidence="3" type="ORF">UFOVP1292_20</name>
    <name evidence="4" type="ORF">UFOVP1411_11</name>
    <name evidence="1" type="ORF">UFOVP859_75</name>
    <name evidence="2" type="ORF">UFOVP882_74</name>
</gene>
<evidence type="ECO:0008006" key="5">
    <source>
        <dbReference type="Google" id="ProtNLM"/>
    </source>
</evidence>
<sequence length="282" mass="30906">MTKTIDTLVEDIYSLFTSGNKTVLQEEDLACFLKDINVAVVSALSGDQHENKIRMSGIGKKDRKLWYELNTTQDKRLPLDGPTYIKFLYGNILEALLVLLTKAAGHTVTDQQKELEIEGVKGHTDGCVDGVVIDFKSASSYGFKKFVDGSITNNDPFGYIAQISAYTKAQGKNEAAFIAIDKSNGDIAVSKIHAMDMINPSARIKKIKEVVASAIPPERCYDPVPDGKSGNLGLDSSCGYCDFRFMCWSDANGGRGLRTFAYANGPKSFVHVEKLPLVEEIT</sequence>
<accession>A0A6J5PHB7</accession>
<evidence type="ECO:0000313" key="2">
    <source>
        <dbReference type="EMBL" id="CAB4168548.1"/>
    </source>
</evidence>
<dbReference type="EMBL" id="LR796826">
    <property type="protein sequence ID" value="CAB4168548.1"/>
    <property type="molecule type" value="Genomic_DNA"/>
</dbReference>
<dbReference type="EMBL" id="LR797357">
    <property type="protein sequence ID" value="CAB4205032.1"/>
    <property type="molecule type" value="Genomic_DNA"/>
</dbReference>
<dbReference type="EMBL" id="LR797251">
    <property type="protein sequence ID" value="CAB4196416.1"/>
    <property type="molecule type" value="Genomic_DNA"/>
</dbReference>
<proteinExistence type="predicted"/>
<dbReference type="Gene3D" id="3.90.320.10">
    <property type="match status" value="1"/>
</dbReference>
<protein>
    <recommendedName>
        <fullName evidence="5">PD-(D/E)XK nuclease superfamily</fullName>
    </recommendedName>
</protein>
<organism evidence="2">
    <name type="scientific">uncultured Caudovirales phage</name>
    <dbReference type="NCBI Taxonomy" id="2100421"/>
    <lineage>
        <taxon>Viruses</taxon>
        <taxon>Duplodnaviria</taxon>
        <taxon>Heunggongvirae</taxon>
        <taxon>Uroviricota</taxon>
        <taxon>Caudoviricetes</taxon>
        <taxon>Peduoviridae</taxon>
        <taxon>Maltschvirus</taxon>
        <taxon>Maltschvirus maltsch</taxon>
    </lineage>
</organism>
<evidence type="ECO:0000313" key="1">
    <source>
        <dbReference type="EMBL" id="CAB4167984.1"/>
    </source>
</evidence>
<dbReference type="EMBL" id="LR796816">
    <property type="protein sequence ID" value="CAB4167984.1"/>
    <property type="molecule type" value="Genomic_DNA"/>
</dbReference>
<reference evidence="2" key="1">
    <citation type="submission" date="2020-05" db="EMBL/GenBank/DDBJ databases">
        <authorList>
            <person name="Chiriac C."/>
            <person name="Salcher M."/>
            <person name="Ghai R."/>
            <person name="Kavagutti S V."/>
        </authorList>
    </citation>
    <scope>NUCLEOTIDE SEQUENCE</scope>
</reference>
<evidence type="ECO:0000313" key="3">
    <source>
        <dbReference type="EMBL" id="CAB4196416.1"/>
    </source>
</evidence>
<evidence type="ECO:0000313" key="4">
    <source>
        <dbReference type="EMBL" id="CAB4205032.1"/>
    </source>
</evidence>
<dbReference type="InterPro" id="IPR011604">
    <property type="entry name" value="PDDEXK-like_dom_sf"/>
</dbReference>